<organism evidence="1 2">
    <name type="scientific">Lipomyces starkeyi NRRL Y-11557</name>
    <dbReference type="NCBI Taxonomy" id="675824"/>
    <lineage>
        <taxon>Eukaryota</taxon>
        <taxon>Fungi</taxon>
        <taxon>Dikarya</taxon>
        <taxon>Ascomycota</taxon>
        <taxon>Saccharomycotina</taxon>
        <taxon>Lipomycetes</taxon>
        <taxon>Lipomycetales</taxon>
        <taxon>Lipomycetaceae</taxon>
        <taxon>Lipomyces</taxon>
    </lineage>
</organism>
<proteinExistence type="predicted"/>
<sequence>MSDAKDWLGGCSVQSSRSLYSGLSGCRPTISYSGTGVHVHMSRVSPTNSLATSPFKKFKYHVNEYCKNFKEIKIYIMFMNFTKFLEADGGCGCGYGKIWQISASATALIVVRVVSGSHMRCVTALNILREVQAITFFRLNKFAVPAMRRLLQPMQAAIQFANEIGIFDLISHRTGAIKFDLIC</sequence>
<gene>
    <name evidence="1" type="ORF">LIPSTDRAFT_323026</name>
</gene>
<evidence type="ECO:0000313" key="1">
    <source>
        <dbReference type="EMBL" id="ODQ71442.1"/>
    </source>
</evidence>
<dbReference type="AlphaFoldDB" id="A0A1E3Q2Q6"/>
<accession>A0A1E3Q2Q6</accession>
<evidence type="ECO:0000313" key="2">
    <source>
        <dbReference type="Proteomes" id="UP000094385"/>
    </source>
</evidence>
<keyword evidence="2" id="KW-1185">Reference proteome</keyword>
<dbReference type="Proteomes" id="UP000094385">
    <property type="component" value="Unassembled WGS sequence"/>
</dbReference>
<dbReference type="EMBL" id="KV454297">
    <property type="protein sequence ID" value="ODQ71442.1"/>
    <property type="molecule type" value="Genomic_DNA"/>
</dbReference>
<name>A0A1E3Q2Q6_LIPST</name>
<reference evidence="1 2" key="1">
    <citation type="journal article" date="2016" name="Proc. Natl. Acad. Sci. U.S.A.">
        <title>Comparative genomics of biotechnologically important yeasts.</title>
        <authorList>
            <person name="Riley R."/>
            <person name="Haridas S."/>
            <person name="Wolfe K.H."/>
            <person name="Lopes M.R."/>
            <person name="Hittinger C.T."/>
            <person name="Goeker M."/>
            <person name="Salamov A.A."/>
            <person name="Wisecaver J.H."/>
            <person name="Long T.M."/>
            <person name="Calvey C.H."/>
            <person name="Aerts A.L."/>
            <person name="Barry K.W."/>
            <person name="Choi C."/>
            <person name="Clum A."/>
            <person name="Coughlan A.Y."/>
            <person name="Deshpande S."/>
            <person name="Douglass A.P."/>
            <person name="Hanson S.J."/>
            <person name="Klenk H.-P."/>
            <person name="LaButti K.M."/>
            <person name="Lapidus A."/>
            <person name="Lindquist E.A."/>
            <person name="Lipzen A.M."/>
            <person name="Meier-Kolthoff J.P."/>
            <person name="Ohm R.A."/>
            <person name="Otillar R.P."/>
            <person name="Pangilinan J.L."/>
            <person name="Peng Y."/>
            <person name="Rokas A."/>
            <person name="Rosa C.A."/>
            <person name="Scheuner C."/>
            <person name="Sibirny A.A."/>
            <person name="Slot J.C."/>
            <person name="Stielow J.B."/>
            <person name="Sun H."/>
            <person name="Kurtzman C.P."/>
            <person name="Blackwell M."/>
            <person name="Grigoriev I.V."/>
            <person name="Jeffries T.W."/>
        </authorList>
    </citation>
    <scope>NUCLEOTIDE SEQUENCE [LARGE SCALE GENOMIC DNA]</scope>
    <source>
        <strain evidence="1 2">NRRL Y-11557</strain>
    </source>
</reference>
<protein>
    <submittedName>
        <fullName evidence="1">Uncharacterized protein</fullName>
    </submittedName>
</protein>